<evidence type="ECO:0000313" key="2">
    <source>
        <dbReference type="Proteomes" id="UP000293562"/>
    </source>
</evidence>
<reference evidence="1 2" key="1">
    <citation type="submission" date="2019-02" db="EMBL/GenBank/DDBJ databases">
        <title>Genomic Encyclopedia of Type Strains, Phase IV (KMG-IV): sequencing the most valuable type-strain genomes for metagenomic binning, comparative biology and taxonomic classification.</title>
        <authorList>
            <person name="Goeker M."/>
        </authorList>
    </citation>
    <scope>NUCLEOTIDE SEQUENCE [LARGE SCALE GENOMIC DNA]</scope>
    <source>
        <strain evidence="1 2">DSM 28825</strain>
    </source>
</reference>
<proteinExistence type="predicted"/>
<gene>
    <name evidence="1" type="ORF">EV201_2905</name>
</gene>
<dbReference type="Proteomes" id="UP000293562">
    <property type="component" value="Unassembled WGS sequence"/>
</dbReference>
<evidence type="ECO:0000313" key="1">
    <source>
        <dbReference type="EMBL" id="RZT92429.1"/>
    </source>
</evidence>
<dbReference type="EMBL" id="SHKN01000003">
    <property type="protein sequence ID" value="RZT92429.1"/>
    <property type="molecule type" value="Genomic_DNA"/>
</dbReference>
<organism evidence="1 2">
    <name type="scientific">Ancylomarina subtilis</name>
    <dbReference type="NCBI Taxonomy" id="1639035"/>
    <lineage>
        <taxon>Bacteria</taxon>
        <taxon>Pseudomonadati</taxon>
        <taxon>Bacteroidota</taxon>
        <taxon>Bacteroidia</taxon>
        <taxon>Marinilabiliales</taxon>
        <taxon>Marinifilaceae</taxon>
        <taxon>Ancylomarina</taxon>
    </lineage>
</organism>
<accession>A0A4V2FS06</accession>
<sequence length="37" mass="4305">MLPLFLVMKTKRINSKEIKAKLKINNARTKSALYTKL</sequence>
<name>A0A4V2FS06_9BACT</name>
<protein>
    <submittedName>
        <fullName evidence="1">Uncharacterized protein</fullName>
    </submittedName>
</protein>
<comment type="caution">
    <text evidence="1">The sequence shown here is derived from an EMBL/GenBank/DDBJ whole genome shotgun (WGS) entry which is preliminary data.</text>
</comment>
<keyword evidence="2" id="KW-1185">Reference proteome</keyword>
<dbReference type="AlphaFoldDB" id="A0A4V2FS06"/>